<keyword evidence="1" id="KW-1133">Transmembrane helix</keyword>
<feature type="transmembrane region" description="Helical" evidence="1">
    <location>
        <begin position="63"/>
        <end position="82"/>
    </location>
</feature>
<dbReference type="AlphaFoldDB" id="A0A0A2T7P2"/>
<reference evidence="2 3" key="1">
    <citation type="journal article" date="2015" name="Stand. Genomic Sci.">
        <title>High quality draft genome sequence of the moderately halophilic bacterium Pontibacillus yanchengensis Y32(T) and comparison among Pontibacillus genomes.</title>
        <authorList>
            <person name="Huang J."/>
            <person name="Qiao Z.X."/>
            <person name="Tang J.W."/>
            <person name="Wang G."/>
        </authorList>
    </citation>
    <scope>NUCLEOTIDE SEQUENCE [LARGE SCALE GENOMIC DNA]</scope>
    <source>
        <strain evidence="2 3">Y32</strain>
    </source>
</reference>
<evidence type="ECO:0000256" key="1">
    <source>
        <dbReference type="SAM" id="Phobius"/>
    </source>
</evidence>
<gene>
    <name evidence="2" type="ORF">N782_16320</name>
</gene>
<evidence type="ECO:0000313" key="3">
    <source>
        <dbReference type="Proteomes" id="UP000030147"/>
    </source>
</evidence>
<sequence length="85" mass="9484">MKAKGKWMLLGLLLINLITWPTIGYILIKNNENLLSESSNTSSQADSTSGGSVDMYAPGELEIVFAMIGIILAVFILFWLFFRKK</sequence>
<keyword evidence="3" id="KW-1185">Reference proteome</keyword>
<evidence type="ECO:0000313" key="2">
    <source>
        <dbReference type="EMBL" id="KGP71812.1"/>
    </source>
</evidence>
<accession>A0A0A2T7P2</accession>
<feature type="transmembrane region" description="Helical" evidence="1">
    <location>
        <begin position="7"/>
        <end position="28"/>
    </location>
</feature>
<comment type="caution">
    <text evidence="2">The sequence shown here is derived from an EMBL/GenBank/DDBJ whole genome shotgun (WGS) entry which is preliminary data.</text>
</comment>
<dbReference type="RefSeq" id="WP_036821861.1">
    <property type="nucleotide sequence ID" value="NZ_AVBF01000047.1"/>
</dbReference>
<name>A0A0A2T7P2_9BACI</name>
<organism evidence="2 3">
    <name type="scientific">Pontibacillus yanchengensis Y32</name>
    <dbReference type="NCBI Taxonomy" id="1385514"/>
    <lineage>
        <taxon>Bacteria</taxon>
        <taxon>Bacillati</taxon>
        <taxon>Bacillota</taxon>
        <taxon>Bacilli</taxon>
        <taxon>Bacillales</taxon>
        <taxon>Bacillaceae</taxon>
        <taxon>Pontibacillus</taxon>
    </lineage>
</organism>
<dbReference type="EMBL" id="AVBF01000047">
    <property type="protein sequence ID" value="KGP71812.1"/>
    <property type="molecule type" value="Genomic_DNA"/>
</dbReference>
<dbReference type="Proteomes" id="UP000030147">
    <property type="component" value="Unassembled WGS sequence"/>
</dbReference>
<keyword evidence="1" id="KW-0472">Membrane</keyword>
<proteinExistence type="predicted"/>
<keyword evidence="1" id="KW-0812">Transmembrane</keyword>
<protein>
    <submittedName>
        <fullName evidence="2">Uncharacterized protein</fullName>
    </submittedName>
</protein>